<dbReference type="SUPFAM" id="SSF89796">
    <property type="entry name" value="CoA-transferase family III (CaiB/BaiF)"/>
    <property type="match status" value="2"/>
</dbReference>
<evidence type="ECO:0000256" key="1">
    <source>
        <dbReference type="ARBA" id="ARBA00022679"/>
    </source>
</evidence>
<organism evidence="3 4">
    <name type="scientific">Mycobacterium seoulense</name>
    <dbReference type="NCBI Taxonomy" id="386911"/>
    <lineage>
        <taxon>Bacteria</taxon>
        <taxon>Bacillati</taxon>
        <taxon>Actinomycetota</taxon>
        <taxon>Actinomycetes</taxon>
        <taxon>Mycobacteriales</taxon>
        <taxon>Mycobacteriaceae</taxon>
        <taxon>Mycobacterium</taxon>
    </lineage>
</organism>
<dbReference type="Gene3D" id="3.40.50.10540">
    <property type="entry name" value="Crotonobetainyl-coa:carnitine coa-transferase, domain 1"/>
    <property type="match status" value="2"/>
</dbReference>
<protein>
    <submittedName>
        <fullName evidence="3">Putative CoA-transferase</fullName>
    </submittedName>
</protein>
<gene>
    <name evidence="3" type="ORF">MSEO_13240</name>
</gene>
<dbReference type="InterPro" id="IPR050483">
    <property type="entry name" value="CoA-transferase_III_domain"/>
</dbReference>
<evidence type="ECO:0000313" key="4">
    <source>
        <dbReference type="Proteomes" id="UP000466632"/>
    </source>
</evidence>
<keyword evidence="4" id="KW-1185">Reference proteome</keyword>
<dbReference type="AlphaFoldDB" id="A0A7I7NWH2"/>
<dbReference type="Gene3D" id="3.30.1540.10">
    <property type="entry name" value="formyl-coa transferase, domain 3"/>
    <property type="match status" value="2"/>
</dbReference>
<dbReference type="Pfam" id="PF02515">
    <property type="entry name" value="CoA_transf_3"/>
    <property type="match status" value="2"/>
</dbReference>
<name>A0A7I7NWH2_9MYCO</name>
<dbReference type="EMBL" id="AP022582">
    <property type="protein sequence ID" value="BBY00825.1"/>
    <property type="molecule type" value="Genomic_DNA"/>
</dbReference>
<dbReference type="InterPro" id="IPR023606">
    <property type="entry name" value="CoA-Trfase_III_dom_1_sf"/>
</dbReference>
<dbReference type="PANTHER" id="PTHR48207">
    <property type="entry name" value="SUCCINATE--HYDROXYMETHYLGLUTARATE COA-TRANSFERASE"/>
    <property type="match status" value="1"/>
</dbReference>
<dbReference type="Proteomes" id="UP000466632">
    <property type="component" value="Chromosome"/>
</dbReference>
<sequence length="777" mass="83302">MSALTGFRVIELAGSVAGEYCGKLLADFGAEIIKVEAPECGSPTRAMAPIVADGCDGSGLFAYLNTNKRSVVLDLGSDDGLETAHRLIGTADAVIDARATDWSSRHPDVVWCSITPFGQDAPAEYGNAKSINVFHASGWGYHTPSHADPAKPPLQGPGRFLADYEAGLEAALCVTASLFGRLHNGHGEAIDISAHAVLASRADCIIGRFITGEVTPDGHRGDYDQAGPAAFFACADGFVYLYMTSRAHWFGLRELLGQADWLDAFEDDWLEFSVTAEKVTAFRRGFAAWIRDLAKNETSERAQRLGVPLVPVNGAADLHDSPQYRHRGFFQRVTHPVLGDAAYPTVPYAFSASPAQITAAAPTLGEHTGRVLESIGCPRRRPRARSAQLRPPKDPRGGPLEGVRVVELTKVWAGPYAGKLLAMLGAEVVKVETAGSPEEMRAYGGTDVNHAPYFLSINPEILSVDLDIKSAEGMARLRELIARSDIVINNLRPGAMERQGLDYARLKEIKPDIISVSIKMWGNDGPLGHQTGYAPCFAALAGLAPLVGYRGGPPLGTSMRYGDSTVGAAAAYAAVVALLHRELTGAGQFVDLSAVETLSSMIGDCLLEESLTGRHLAPNGNDHPDLCPHGCYPCADGAWIAIAVAGDAQWHGMCDVLGAGALARERRYVTMGERRRHAETLDADLAQLTRSQDAEHLAHRLRAAGVPAVKSATALDVIGDQRLWDRGLYRFVGDHREGQRPIVGPSWRMARNPACIARGAPDLGEHTDYVLHEILGA</sequence>
<evidence type="ECO:0000313" key="3">
    <source>
        <dbReference type="EMBL" id="BBY00825.1"/>
    </source>
</evidence>
<accession>A0A7I7NWH2</accession>
<dbReference type="InterPro" id="IPR003673">
    <property type="entry name" value="CoA-Trfase_fam_III"/>
</dbReference>
<dbReference type="InterPro" id="IPR044855">
    <property type="entry name" value="CoA-Trfase_III_dom3_sf"/>
</dbReference>
<dbReference type="PANTHER" id="PTHR48207:SF3">
    <property type="entry name" value="SUCCINATE--HYDROXYMETHYLGLUTARATE COA-TRANSFERASE"/>
    <property type="match status" value="1"/>
</dbReference>
<keyword evidence="1 3" id="KW-0808">Transferase</keyword>
<evidence type="ECO:0000256" key="2">
    <source>
        <dbReference type="SAM" id="MobiDB-lite"/>
    </source>
</evidence>
<reference evidence="3 4" key="1">
    <citation type="journal article" date="2019" name="Emerg. Microbes Infect.">
        <title>Comprehensive subspecies identification of 175 nontuberculous mycobacteria species based on 7547 genomic profiles.</title>
        <authorList>
            <person name="Matsumoto Y."/>
            <person name="Kinjo T."/>
            <person name="Motooka D."/>
            <person name="Nabeya D."/>
            <person name="Jung N."/>
            <person name="Uechi K."/>
            <person name="Horii T."/>
            <person name="Iida T."/>
            <person name="Fujita J."/>
            <person name="Nakamura S."/>
        </authorList>
    </citation>
    <scope>NUCLEOTIDE SEQUENCE [LARGE SCALE GENOMIC DNA]</scope>
    <source>
        <strain evidence="3 4">JCM 16018</strain>
    </source>
</reference>
<proteinExistence type="predicted"/>
<dbReference type="KEGG" id="mseo:MSEO_13240"/>
<feature type="region of interest" description="Disordered" evidence="2">
    <location>
        <begin position="377"/>
        <end position="399"/>
    </location>
</feature>
<dbReference type="GO" id="GO:0008410">
    <property type="term" value="F:CoA-transferase activity"/>
    <property type="evidence" value="ECO:0007669"/>
    <property type="project" value="TreeGrafter"/>
</dbReference>